<feature type="region of interest" description="Disordered" evidence="1">
    <location>
        <begin position="258"/>
        <end position="286"/>
    </location>
</feature>
<dbReference type="PANTHER" id="PTHR13268">
    <property type="entry name" value="BREAST CARCINOMA AMPLIFIED SEQUENCE 3"/>
    <property type="match status" value="1"/>
</dbReference>
<dbReference type="InterPro" id="IPR011047">
    <property type="entry name" value="Quinoprotein_ADH-like_sf"/>
</dbReference>
<dbReference type="SUPFAM" id="SSF50998">
    <property type="entry name" value="Quinoprotein alcohol dehydrogenase-like"/>
    <property type="match status" value="1"/>
</dbReference>
<feature type="region of interest" description="Disordered" evidence="1">
    <location>
        <begin position="1"/>
        <end position="29"/>
    </location>
</feature>
<feature type="compositionally biased region" description="Polar residues" evidence="1">
    <location>
        <begin position="627"/>
        <end position="651"/>
    </location>
</feature>
<accession>A0A0C3ACP9</accession>
<dbReference type="STRING" id="933852.A0A0C3ACP9"/>
<gene>
    <name evidence="2" type="ORF">M408DRAFT_28737</name>
</gene>
<dbReference type="InterPro" id="IPR001680">
    <property type="entry name" value="WD40_rpt"/>
</dbReference>
<dbReference type="OrthoDB" id="25778at2759"/>
<organism evidence="2 3">
    <name type="scientific">Serendipita vermifera MAFF 305830</name>
    <dbReference type="NCBI Taxonomy" id="933852"/>
    <lineage>
        <taxon>Eukaryota</taxon>
        <taxon>Fungi</taxon>
        <taxon>Dikarya</taxon>
        <taxon>Basidiomycota</taxon>
        <taxon>Agaricomycotina</taxon>
        <taxon>Agaricomycetes</taxon>
        <taxon>Sebacinales</taxon>
        <taxon>Serendipitaceae</taxon>
        <taxon>Serendipita</taxon>
    </lineage>
</organism>
<dbReference type="SMART" id="SM00320">
    <property type="entry name" value="WD40"/>
    <property type="match status" value="2"/>
</dbReference>
<evidence type="ECO:0000256" key="1">
    <source>
        <dbReference type="SAM" id="MobiDB-lite"/>
    </source>
</evidence>
<dbReference type="GO" id="GO:0006914">
    <property type="term" value="P:autophagy"/>
    <property type="evidence" value="ECO:0007669"/>
    <property type="project" value="InterPro"/>
</dbReference>
<dbReference type="GO" id="GO:0005737">
    <property type="term" value="C:cytoplasm"/>
    <property type="evidence" value="ECO:0007669"/>
    <property type="project" value="TreeGrafter"/>
</dbReference>
<dbReference type="EMBL" id="KN824356">
    <property type="protein sequence ID" value="KIM22430.1"/>
    <property type="molecule type" value="Genomic_DNA"/>
</dbReference>
<evidence type="ECO:0000313" key="3">
    <source>
        <dbReference type="Proteomes" id="UP000054097"/>
    </source>
</evidence>
<feature type="region of interest" description="Disordered" evidence="1">
    <location>
        <begin position="56"/>
        <end position="97"/>
    </location>
</feature>
<protein>
    <submittedName>
        <fullName evidence="2">Uncharacterized protein</fullName>
    </submittedName>
</protein>
<dbReference type="InterPro" id="IPR045142">
    <property type="entry name" value="BCAS3-like"/>
</dbReference>
<dbReference type="AlphaFoldDB" id="A0A0C3ACP9"/>
<feature type="region of interest" description="Disordered" evidence="1">
    <location>
        <begin position="806"/>
        <end position="827"/>
    </location>
</feature>
<name>A0A0C3ACP9_SERVB</name>
<dbReference type="Proteomes" id="UP000054097">
    <property type="component" value="Unassembled WGS sequence"/>
</dbReference>
<keyword evidence="3" id="KW-1185">Reference proteome</keyword>
<reference evidence="3" key="2">
    <citation type="submission" date="2015-01" db="EMBL/GenBank/DDBJ databases">
        <title>Evolutionary Origins and Diversification of the Mycorrhizal Mutualists.</title>
        <authorList>
            <consortium name="DOE Joint Genome Institute"/>
            <consortium name="Mycorrhizal Genomics Consortium"/>
            <person name="Kohler A."/>
            <person name="Kuo A."/>
            <person name="Nagy L.G."/>
            <person name="Floudas D."/>
            <person name="Copeland A."/>
            <person name="Barry K.W."/>
            <person name="Cichocki N."/>
            <person name="Veneault-Fourrey C."/>
            <person name="LaButti K."/>
            <person name="Lindquist E.A."/>
            <person name="Lipzen A."/>
            <person name="Lundell T."/>
            <person name="Morin E."/>
            <person name="Murat C."/>
            <person name="Riley R."/>
            <person name="Ohm R."/>
            <person name="Sun H."/>
            <person name="Tunlid A."/>
            <person name="Henrissat B."/>
            <person name="Grigoriev I.V."/>
            <person name="Hibbett D.S."/>
            <person name="Martin F."/>
        </authorList>
    </citation>
    <scope>NUCLEOTIDE SEQUENCE [LARGE SCALE GENOMIC DNA]</scope>
    <source>
        <strain evidence="3">MAFF 305830</strain>
    </source>
</reference>
<dbReference type="PANTHER" id="PTHR13268:SF0">
    <property type="entry name" value="BCAS3 MICROTUBULE ASSOCIATED CELL MIGRATION FACTOR"/>
    <property type="match status" value="1"/>
</dbReference>
<feature type="region of interest" description="Disordered" evidence="1">
    <location>
        <begin position="331"/>
        <end position="367"/>
    </location>
</feature>
<feature type="compositionally biased region" description="Polar residues" evidence="1">
    <location>
        <begin position="72"/>
        <end position="81"/>
    </location>
</feature>
<dbReference type="HOGENOM" id="CLU_342608_0_0_1"/>
<dbReference type="InterPro" id="IPR015943">
    <property type="entry name" value="WD40/YVTN_repeat-like_dom_sf"/>
</dbReference>
<feature type="region of interest" description="Disordered" evidence="1">
    <location>
        <begin position="669"/>
        <end position="688"/>
    </location>
</feature>
<proteinExistence type="predicted"/>
<feature type="compositionally biased region" description="Pro residues" evidence="1">
    <location>
        <begin position="268"/>
        <end position="278"/>
    </location>
</feature>
<feature type="compositionally biased region" description="Low complexity" evidence="1">
    <location>
        <begin position="82"/>
        <end position="97"/>
    </location>
</feature>
<reference evidence="2 3" key="1">
    <citation type="submission" date="2014-04" db="EMBL/GenBank/DDBJ databases">
        <authorList>
            <consortium name="DOE Joint Genome Institute"/>
            <person name="Kuo A."/>
            <person name="Zuccaro A."/>
            <person name="Kohler A."/>
            <person name="Nagy L.G."/>
            <person name="Floudas D."/>
            <person name="Copeland A."/>
            <person name="Barry K.W."/>
            <person name="Cichocki N."/>
            <person name="Veneault-Fourrey C."/>
            <person name="LaButti K."/>
            <person name="Lindquist E.A."/>
            <person name="Lipzen A."/>
            <person name="Lundell T."/>
            <person name="Morin E."/>
            <person name="Murat C."/>
            <person name="Sun H."/>
            <person name="Tunlid A."/>
            <person name="Henrissat B."/>
            <person name="Grigoriev I.V."/>
            <person name="Hibbett D.S."/>
            <person name="Martin F."/>
            <person name="Nordberg H.P."/>
            <person name="Cantor M.N."/>
            <person name="Hua S.X."/>
        </authorList>
    </citation>
    <scope>NUCLEOTIDE SEQUENCE [LARGE SCALE GENOMIC DNA]</scope>
    <source>
        <strain evidence="2 3">MAFF 305830</strain>
    </source>
</reference>
<evidence type="ECO:0000313" key="2">
    <source>
        <dbReference type="EMBL" id="KIM22430.1"/>
    </source>
</evidence>
<dbReference type="GO" id="GO:0042594">
    <property type="term" value="P:response to starvation"/>
    <property type="evidence" value="ECO:0007669"/>
    <property type="project" value="TreeGrafter"/>
</dbReference>
<dbReference type="Gene3D" id="2.130.10.10">
    <property type="entry name" value="YVTN repeat-like/Quinoprotein amine dehydrogenase"/>
    <property type="match status" value="1"/>
</dbReference>
<feature type="region of interest" description="Disordered" evidence="1">
    <location>
        <begin position="625"/>
        <end position="658"/>
    </location>
</feature>
<sequence>MSKKNRNALKSQPVVAHTANPTLPASPEGHVVYPELIKPQSGLETLSRTVRSLIPSFATSSSPNPPSATLRPASQRSYGSYASTADPSPVPDDSTPTNAVGWSRWSSIQNKYLLLVAYQSAGFHIWDFTQLDAVKEVLHLPSIGPVVSATLIAPRNHPTLLLLCGSGEDATLNVYSLRSHTFLKRIGIPNACSVQANTRFIAVGVQSTSPTSPAIHILAASGDYVHLYVVPSSSVSPYTVTSPIFSLSSSRLLAYASSEPPAHLQSPQTPPSSYPPSNPFTALASPGATPASNLATGLSVVGSTMLTGAMRLGTGVLEGVKLGINAAGYGAEDAGKREDARGSVSRSAPPVHSSPLASRGHARRASAQIRSAISGPGGAASPGDGGEWITVLDLQPLLSASVSTEEAPKLQTPLSPSSSFLATSPPLTYLSIPPDTTQTPEVVVEFPYVKSGKSESTPPSRASPSKFYGLTSTTSRLHSSLPTTVSKKAITSLAWSPDGALLAVGGEDGGSVRVFKLPRSRRGKDADDKLRINRRLGKATLVYELLRGVTPASIHDISWSADGLWNGFVSSNGTLHAFSVHPQSGEPDGASQVYGRVLNSTSRAVASVRLRPLARLRQPFFGDEQEAGSNARSQPPQQNLSPDPSGNEDQPSTPPTFAFLPVTISRKSARLPSAPEPSSLPNTLPSGGLGTEEKVKGFNDVLVFLPDEGRVVVWRNTLHIAASPTPANTSPASRRIEPSPSIVGDAPVPNATTSGLPSSLPSTAGVISGVARMVGLGEGGFTGNRGGLVSQAAVLASWDIARGDSWPDVKSAWDEKPAATGEAPRRS</sequence>